<dbReference type="InterPro" id="IPR000048">
    <property type="entry name" value="IQ_motif_EF-hand-BS"/>
</dbReference>
<evidence type="ECO:0000256" key="3">
    <source>
        <dbReference type="ARBA" id="ARBA00024378"/>
    </source>
</evidence>
<feature type="compositionally biased region" description="Polar residues" evidence="4">
    <location>
        <begin position="358"/>
        <end position="398"/>
    </location>
</feature>
<accession>A0A4U5M0Y3</accession>
<dbReference type="InterPro" id="IPR025064">
    <property type="entry name" value="DUF4005"/>
</dbReference>
<dbReference type="Pfam" id="PF00612">
    <property type="entry name" value="IQ"/>
    <property type="match status" value="2"/>
</dbReference>
<feature type="region of interest" description="Disordered" evidence="4">
    <location>
        <begin position="529"/>
        <end position="549"/>
    </location>
</feature>
<dbReference type="CDD" id="cd23767">
    <property type="entry name" value="IQCD"/>
    <property type="match status" value="1"/>
</dbReference>
<evidence type="ECO:0000256" key="2">
    <source>
        <dbReference type="ARBA" id="ARBA00024341"/>
    </source>
</evidence>
<proteinExistence type="inferred from homology"/>
<dbReference type="STRING" id="43335.A0A4U5M0Y3"/>
<dbReference type="Pfam" id="PF13178">
    <property type="entry name" value="DUF4005"/>
    <property type="match status" value="1"/>
</dbReference>
<keyword evidence="1" id="KW-0112">Calmodulin-binding</keyword>
<comment type="caution">
    <text evidence="6">The sequence shown here is derived from an EMBL/GenBank/DDBJ whole genome shotgun (WGS) entry which is preliminary data.</text>
</comment>
<dbReference type="PROSITE" id="PS50096">
    <property type="entry name" value="IQ"/>
    <property type="match status" value="2"/>
</dbReference>
<dbReference type="GO" id="GO:0005516">
    <property type="term" value="F:calmodulin binding"/>
    <property type="evidence" value="ECO:0007669"/>
    <property type="project" value="UniProtKB-KW"/>
</dbReference>
<evidence type="ECO:0000256" key="1">
    <source>
        <dbReference type="ARBA" id="ARBA00022860"/>
    </source>
</evidence>
<dbReference type="Gene3D" id="1.20.5.190">
    <property type="match status" value="1"/>
</dbReference>
<protein>
    <submittedName>
        <fullName evidence="6">Protein IQ-DOMAIN 1-like isoform X1</fullName>
    </submittedName>
</protein>
<dbReference type="PANTHER" id="PTHR32295">
    <property type="entry name" value="IQ-DOMAIN 5-RELATED"/>
    <property type="match status" value="1"/>
</dbReference>
<evidence type="ECO:0000313" key="6">
    <source>
        <dbReference type="EMBL" id="TKR61923.1"/>
    </source>
</evidence>
<feature type="compositionally biased region" description="Basic and acidic residues" evidence="4">
    <location>
        <begin position="22"/>
        <end position="43"/>
    </location>
</feature>
<dbReference type="EMBL" id="RCHU01001271">
    <property type="protein sequence ID" value="TKR61923.1"/>
    <property type="molecule type" value="Genomic_DNA"/>
</dbReference>
<dbReference type="AlphaFoldDB" id="A0A4U5M0Y3"/>
<comment type="similarity">
    <text evidence="2">Belongs to the IQD family.</text>
</comment>
<name>A0A4U5M0Y3_POPAL</name>
<sequence length="573" mass="64058">MGKIGGSSWLSAVKRAFWSPSKENDKRSSRRREDHEQEEEEKKRGKKRWIFRKFSNQETVIHHCEANATNNITATTNAATAVAANNSTVSSEAADAQQRHALAVAMATTAAAQAAVATAQAAVEVVRLTRPPFFVKQHFAAIAIQTAFRGYLAKRALKALKGLVKLQALVRGHNVRKRAKMTLQCMQAMARVQSRVCEQRRRLSYEGSTNSIFSDPNSLRGSNLAERKSACWDGSSTADDWFHCNYHPKTLEEIQSMFQETKEVVALKREKALAYAFSQQIWRPGRDSYASEGEVEKNPRWLERRGTIKEWEGRGIAFRDQYHSRDPVKTVEMDTSRPYSYSSPNARKLHQHYHYQQHRPSSYSVTSPLQKNHNNLSQPTTPSLSKTRTLLQVHSSSPRFLRESRNRVMGETTPSATSKPNYMTATASAKARIRSQSAPRQRASTPEREISGSAKKRLSFPVPDPANSNEGSVVNDYNLRSPSLKGIHGANMVMEQRSNMSSCYTDSIDDEVSPPSTNDLSRWLRSKVTDEDRGGLESSGKESAAAGISGRRAGAGILAGVKIYEKSWNFKTT</sequence>
<organism evidence="6">
    <name type="scientific">Populus alba</name>
    <name type="common">White poplar</name>
    <dbReference type="NCBI Taxonomy" id="43335"/>
    <lineage>
        <taxon>Eukaryota</taxon>
        <taxon>Viridiplantae</taxon>
        <taxon>Streptophyta</taxon>
        <taxon>Embryophyta</taxon>
        <taxon>Tracheophyta</taxon>
        <taxon>Spermatophyta</taxon>
        <taxon>Magnoliopsida</taxon>
        <taxon>eudicotyledons</taxon>
        <taxon>Gunneridae</taxon>
        <taxon>Pentapetalae</taxon>
        <taxon>rosids</taxon>
        <taxon>fabids</taxon>
        <taxon>Malpighiales</taxon>
        <taxon>Salicaceae</taxon>
        <taxon>Saliceae</taxon>
        <taxon>Populus</taxon>
    </lineage>
</organism>
<dbReference type="PANTHER" id="PTHR32295:SF121">
    <property type="entry name" value="DUF4005 DOMAIN-CONTAINING PROTEIN"/>
    <property type="match status" value="1"/>
</dbReference>
<feature type="domain" description="DUF4005" evidence="5">
    <location>
        <begin position="381"/>
        <end position="471"/>
    </location>
</feature>
<feature type="region of interest" description="Disordered" evidence="4">
    <location>
        <begin position="15"/>
        <end position="45"/>
    </location>
</feature>
<reference evidence="6" key="1">
    <citation type="submission" date="2018-10" db="EMBL/GenBank/DDBJ databases">
        <title>Population genomic analysis revealed the cold adaptation of white poplar.</title>
        <authorList>
            <person name="Liu Y.-J."/>
        </authorList>
    </citation>
    <scope>NUCLEOTIDE SEQUENCE [LARGE SCALE GENOMIC DNA]</scope>
    <source>
        <strain evidence="6">PAL-ZL1</strain>
    </source>
</reference>
<feature type="compositionally biased region" description="Polar residues" evidence="4">
    <location>
        <begin position="434"/>
        <end position="444"/>
    </location>
</feature>
<feature type="compositionally biased region" description="Polar residues" evidence="4">
    <location>
        <begin position="412"/>
        <end position="427"/>
    </location>
</feature>
<dbReference type="SMART" id="SM00015">
    <property type="entry name" value="IQ"/>
    <property type="match status" value="2"/>
</dbReference>
<gene>
    <name evidence="6" type="ORF">D5086_0000323750</name>
</gene>
<evidence type="ECO:0000256" key="4">
    <source>
        <dbReference type="SAM" id="MobiDB-lite"/>
    </source>
</evidence>
<feature type="region of interest" description="Disordered" evidence="4">
    <location>
        <begin position="350"/>
        <end position="475"/>
    </location>
</feature>
<comment type="subunit">
    <text evidence="3">Binds to multiple calmodulin (CaM) in the presence of Ca(2+) and CaM-like proteins.</text>
</comment>
<evidence type="ECO:0000259" key="5">
    <source>
        <dbReference type="Pfam" id="PF13178"/>
    </source>
</evidence>